<keyword evidence="2" id="KW-1185">Reference proteome</keyword>
<comment type="caution">
    <text evidence="1">The sequence shown here is derived from an EMBL/GenBank/DDBJ whole genome shotgun (WGS) entry which is preliminary data.</text>
</comment>
<reference evidence="1 2" key="1">
    <citation type="submission" date="2011-08" db="EMBL/GenBank/DDBJ databases">
        <authorList>
            <person name="Weinstock G."/>
            <person name="Sodergren E."/>
            <person name="Clifton S."/>
            <person name="Fulton L."/>
            <person name="Fulton B."/>
            <person name="Courtney L."/>
            <person name="Fronick C."/>
            <person name="Harrison M."/>
            <person name="Strong C."/>
            <person name="Farmer C."/>
            <person name="Delahaunty K."/>
            <person name="Markovic C."/>
            <person name="Hall O."/>
            <person name="Minx P."/>
            <person name="Tomlinson C."/>
            <person name="Mitreva M."/>
            <person name="Hou S."/>
            <person name="Chen J."/>
            <person name="Wollam A."/>
            <person name="Pepin K.H."/>
            <person name="Johnson M."/>
            <person name="Bhonagiri V."/>
            <person name="Zhang X."/>
            <person name="Suruliraj S."/>
            <person name="Warren W."/>
            <person name="Chinwalla A."/>
            <person name="Mardis E.R."/>
            <person name="Wilson R.K."/>
        </authorList>
    </citation>
    <scope>NUCLEOTIDE SEQUENCE [LARGE SCALE GENOMIC DNA]</scope>
    <source>
        <strain evidence="1 2">F0357</strain>
    </source>
</reference>
<dbReference type="AlphaFoldDB" id="G9YJ04"/>
<gene>
    <name evidence="1" type="ORF">HMPREF0080_01648</name>
</gene>
<organism evidence="1 2">
    <name type="scientific">Anaeroglobus geminatus F0357</name>
    <dbReference type="NCBI Taxonomy" id="861450"/>
    <lineage>
        <taxon>Bacteria</taxon>
        <taxon>Bacillati</taxon>
        <taxon>Bacillota</taxon>
        <taxon>Negativicutes</taxon>
        <taxon>Veillonellales</taxon>
        <taxon>Veillonellaceae</taxon>
        <taxon>Anaeroglobus</taxon>
    </lineage>
</organism>
<evidence type="ECO:0000313" key="2">
    <source>
        <dbReference type="Proteomes" id="UP000005481"/>
    </source>
</evidence>
<dbReference type="Proteomes" id="UP000005481">
    <property type="component" value="Unassembled WGS sequence"/>
</dbReference>
<evidence type="ECO:0000313" key="1">
    <source>
        <dbReference type="EMBL" id="EHM39146.1"/>
    </source>
</evidence>
<name>G9YJ04_9FIRM</name>
<sequence>MPITCLRCCRITCIPGESLHYGCCIYEKTIFSACCGMYRASEIPLEALI</sequence>
<dbReference type="EMBL" id="AGCJ01000072">
    <property type="protein sequence ID" value="EHM39146.1"/>
    <property type="molecule type" value="Genomic_DNA"/>
</dbReference>
<dbReference type="STRING" id="861450.HMPREF0080_01648"/>
<dbReference type="HOGENOM" id="CLU_3131648_0_0_9"/>
<protein>
    <submittedName>
        <fullName evidence="1">Uncharacterized protein</fullName>
    </submittedName>
</protein>
<proteinExistence type="predicted"/>
<accession>G9YJ04</accession>